<evidence type="ECO:0000313" key="14">
    <source>
        <dbReference type="Proteomes" id="UP000812440"/>
    </source>
</evidence>
<feature type="transmembrane region" description="Helical" evidence="11">
    <location>
        <begin position="108"/>
        <end position="126"/>
    </location>
</feature>
<dbReference type="Proteomes" id="UP000812440">
    <property type="component" value="Chromosome 7"/>
</dbReference>
<dbReference type="InterPro" id="IPR050516">
    <property type="entry name" value="Olfactory_GPCR"/>
</dbReference>
<feature type="non-terminal residue" evidence="13">
    <location>
        <position position="1"/>
    </location>
</feature>
<name>A0A8T2IS10_9PIPI</name>
<dbReference type="InterPro" id="IPR017452">
    <property type="entry name" value="GPCR_Rhodpsn_7TM"/>
</dbReference>
<keyword evidence="2 11" id="KW-1003">Cell membrane</keyword>
<keyword evidence="8 10" id="KW-0675">Receptor</keyword>
<evidence type="ECO:0000256" key="5">
    <source>
        <dbReference type="ARBA" id="ARBA00022989"/>
    </source>
</evidence>
<feature type="transmembrane region" description="Helical" evidence="11">
    <location>
        <begin position="31"/>
        <end position="57"/>
    </location>
</feature>
<dbReference type="OrthoDB" id="9884772at2759"/>
<dbReference type="SUPFAM" id="SSF81321">
    <property type="entry name" value="Family A G protein-coupled receptor-like"/>
    <property type="match status" value="1"/>
</dbReference>
<evidence type="ECO:0000256" key="11">
    <source>
        <dbReference type="RuleBase" id="RU363047"/>
    </source>
</evidence>
<keyword evidence="6 10" id="KW-0297">G-protein coupled receptor</keyword>
<dbReference type="Gene3D" id="1.20.1070.10">
    <property type="entry name" value="Rhodopsin 7-helix transmembrane proteins"/>
    <property type="match status" value="1"/>
</dbReference>
<evidence type="ECO:0000256" key="1">
    <source>
        <dbReference type="ARBA" id="ARBA00004651"/>
    </source>
</evidence>
<evidence type="ECO:0000313" key="13">
    <source>
        <dbReference type="EMBL" id="KAG8435729.1"/>
    </source>
</evidence>
<keyword evidence="9 10" id="KW-0807">Transducer</keyword>
<dbReference type="AlphaFoldDB" id="A0A8T2IS10"/>
<reference evidence="13" key="1">
    <citation type="thesis" date="2020" institute="ProQuest LLC" country="789 East Eisenhower Parkway, Ann Arbor, MI, USA">
        <title>Comparative Genomics and Chromosome Evolution.</title>
        <authorList>
            <person name="Mudd A.B."/>
        </authorList>
    </citation>
    <scope>NUCLEOTIDE SEQUENCE</scope>
    <source>
        <strain evidence="13">Female2</strain>
        <tissue evidence="13">Blood</tissue>
    </source>
</reference>
<evidence type="ECO:0000256" key="8">
    <source>
        <dbReference type="ARBA" id="ARBA00023170"/>
    </source>
</evidence>
<evidence type="ECO:0000259" key="12">
    <source>
        <dbReference type="PROSITE" id="PS50262"/>
    </source>
</evidence>
<proteinExistence type="inferred from homology"/>
<dbReference type="InterPro" id="IPR000276">
    <property type="entry name" value="GPCR_Rhodpsn"/>
</dbReference>
<sequence length="341" mass="38419">MGKRVDEIFQKNDSSTSFTLVGFAEFPQLRYLLLVSFYLMYILTLIGNAAIVASVLLNSPLHSPMYFFLCNLAFLDIFYSTVTLPQLIHLQIHDGGTISFTSCLSQQYFYISFAVCEYFLLAAMAYDRYVAICQPLHYCMAMTRKVFMLLTKGCWSVGFVSSSLPVFFSSRLQFCSSKIINHFFCDLTALLKLACSETSNIQVVIFIESILLGLLPFLFTLASYVSIVRTVLGIKSENGRSKAFSTCASHLTVVVLFYGSMIGVYMRPSSMYLPAHDKLFAVLYTTVIPMLNPVIYTLRTSEVRNVLMKGRSQWGLFYPEAPPETNISLCLIREVALGKDI</sequence>
<dbReference type="FunFam" id="1.20.1070.10:FF:000268">
    <property type="entry name" value="Putative olfactory receptor 2I1"/>
    <property type="match status" value="1"/>
</dbReference>
<dbReference type="GO" id="GO:0004930">
    <property type="term" value="F:G protein-coupled receptor activity"/>
    <property type="evidence" value="ECO:0007669"/>
    <property type="project" value="UniProtKB-KW"/>
</dbReference>
<evidence type="ECO:0000256" key="10">
    <source>
        <dbReference type="RuleBase" id="RU000688"/>
    </source>
</evidence>
<evidence type="ECO:0000256" key="6">
    <source>
        <dbReference type="ARBA" id="ARBA00023040"/>
    </source>
</evidence>
<dbReference type="GO" id="GO:0004984">
    <property type="term" value="F:olfactory receptor activity"/>
    <property type="evidence" value="ECO:0007669"/>
    <property type="project" value="InterPro"/>
</dbReference>
<feature type="transmembrane region" description="Helical" evidence="11">
    <location>
        <begin position="279"/>
        <end position="298"/>
    </location>
</feature>
<keyword evidence="3 10" id="KW-0812">Transmembrane</keyword>
<dbReference type="InterPro" id="IPR000725">
    <property type="entry name" value="Olfact_rcpt"/>
</dbReference>
<evidence type="ECO:0000256" key="9">
    <source>
        <dbReference type="ARBA" id="ARBA00023224"/>
    </source>
</evidence>
<comment type="subcellular location">
    <subcellularLocation>
        <location evidence="1 11">Cell membrane</location>
        <topology evidence="1 11">Multi-pass membrane protein</topology>
    </subcellularLocation>
</comment>
<dbReference type="PRINTS" id="PR00237">
    <property type="entry name" value="GPCRRHODOPSN"/>
</dbReference>
<keyword evidence="14" id="KW-1185">Reference proteome</keyword>
<feature type="transmembrane region" description="Helical" evidence="11">
    <location>
        <begin position="66"/>
        <end position="88"/>
    </location>
</feature>
<protein>
    <recommendedName>
        <fullName evidence="11">Olfactory receptor</fullName>
    </recommendedName>
</protein>
<feature type="transmembrane region" description="Helical" evidence="11">
    <location>
        <begin position="248"/>
        <end position="267"/>
    </location>
</feature>
<dbReference type="PANTHER" id="PTHR26452">
    <property type="entry name" value="OLFACTORY RECEPTOR"/>
    <property type="match status" value="1"/>
</dbReference>
<dbReference type="PROSITE" id="PS50262">
    <property type="entry name" value="G_PROTEIN_RECEP_F1_2"/>
    <property type="match status" value="1"/>
</dbReference>
<evidence type="ECO:0000256" key="3">
    <source>
        <dbReference type="ARBA" id="ARBA00022692"/>
    </source>
</evidence>
<feature type="domain" description="G-protein coupled receptors family 1 profile" evidence="12">
    <location>
        <begin position="47"/>
        <end position="296"/>
    </location>
</feature>
<feature type="transmembrane region" description="Helical" evidence="11">
    <location>
        <begin position="201"/>
        <end position="227"/>
    </location>
</feature>
<keyword evidence="11" id="KW-0716">Sensory transduction</keyword>
<feature type="transmembrane region" description="Helical" evidence="11">
    <location>
        <begin position="146"/>
        <end position="168"/>
    </location>
</feature>
<organism evidence="13 14">
    <name type="scientific">Hymenochirus boettgeri</name>
    <name type="common">Congo dwarf clawed frog</name>
    <dbReference type="NCBI Taxonomy" id="247094"/>
    <lineage>
        <taxon>Eukaryota</taxon>
        <taxon>Metazoa</taxon>
        <taxon>Chordata</taxon>
        <taxon>Craniata</taxon>
        <taxon>Vertebrata</taxon>
        <taxon>Euteleostomi</taxon>
        <taxon>Amphibia</taxon>
        <taxon>Batrachia</taxon>
        <taxon>Anura</taxon>
        <taxon>Pipoidea</taxon>
        <taxon>Pipidae</taxon>
        <taxon>Pipinae</taxon>
        <taxon>Hymenochirus</taxon>
    </lineage>
</organism>
<gene>
    <name evidence="13" type="ORF">GDO86_013611</name>
</gene>
<dbReference type="PRINTS" id="PR00245">
    <property type="entry name" value="OLFACTORYR"/>
</dbReference>
<accession>A0A8T2IS10</accession>
<dbReference type="EMBL" id="JAACNH010000008">
    <property type="protein sequence ID" value="KAG8435729.1"/>
    <property type="molecule type" value="Genomic_DNA"/>
</dbReference>
<dbReference type="PROSITE" id="PS00237">
    <property type="entry name" value="G_PROTEIN_RECEP_F1_1"/>
    <property type="match status" value="1"/>
</dbReference>
<keyword evidence="5 11" id="KW-1133">Transmembrane helix</keyword>
<keyword evidence="4 11" id="KW-0552">Olfaction</keyword>
<evidence type="ECO:0000256" key="2">
    <source>
        <dbReference type="ARBA" id="ARBA00022475"/>
    </source>
</evidence>
<dbReference type="CDD" id="cd13954">
    <property type="entry name" value="7tmA_OR"/>
    <property type="match status" value="1"/>
</dbReference>
<dbReference type="GO" id="GO:0005886">
    <property type="term" value="C:plasma membrane"/>
    <property type="evidence" value="ECO:0007669"/>
    <property type="project" value="UniProtKB-SubCell"/>
</dbReference>
<dbReference type="Pfam" id="PF13853">
    <property type="entry name" value="7tm_4"/>
    <property type="match status" value="1"/>
</dbReference>
<keyword evidence="7 11" id="KW-0472">Membrane</keyword>
<evidence type="ECO:0000256" key="7">
    <source>
        <dbReference type="ARBA" id="ARBA00023136"/>
    </source>
</evidence>
<evidence type="ECO:0000256" key="4">
    <source>
        <dbReference type="ARBA" id="ARBA00022725"/>
    </source>
</evidence>
<comment type="similarity">
    <text evidence="10">Belongs to the G-protein coupled receptor 1 family.</text>
</comment>
<comment type="caution">
    <text evidence="13">The sequence shown here is derived from an EMBL/GenBank/DDBJ whole genome shotgun (WGS) entry which is preliminary data.</text>
</comment>